<dbReference type="GO" id="GO:0003700">
    <property type="term" value="F:DNA-binding transcription factor activity"/>
    <property type="evidence" value="ECO:0007669"/>
    <property type="project" value="InterPro"/>
</dbReference>
<dbReference type="OrthoDB" id="195446at2759"/>
<organism evidence="2 3">
    <name type="scientific">Fusarium sarcochroum</name>
    <dbReference type="NCBI Taxonomy" id="1208366"/>
    <lineage>
        <taxon>Eukaryota</taxon>
        <taxon>Fungi</taxon>
        <taxon>Dikarya</taxon>
        <taxon>Ascomycota</taxon>
        <taxon>Pezizomycotina</taxon>
        <taxon>Sordariomycetes</taxon>
        <taxon>Hypocreomycetidae</taxon>
        <taxon>Hypocreales</taxon>
        <taxon>Nectriaceae</taxon>
        <taxon>Fusarium</taxon>
        <taxon>Fusarium lateritium species complex</taxon>
    </lineage>
</organism>
<dbReference type="CDD" id="cd14688">
    <property type="entry name" value="bZIP_YAP"/>
    <property type="match status" value="1"/>
</dbReference>
<dbReference type="SUPFAM" id="SSF57959">
    <property type="entry name" value="Leucine zipper domain"/>
    <property type="match status" value="1"/>
</dbReference>
<name>A0A8H4U3S3_9HYPO</name>
<dbReference type="Gene3D" id="1.20.5.170">
    <property type="match status" value="1"/>
</dbReference>
<dbReference type="PANTHER" id="PTHR39607:SF1">
    <property type="entry name" value="B-ZIP TRANSCRIPTION FACTOR (EUROFUNG)"/>
    <property type="match status" value="1"/>
</dbReference>
<dbReference type="InterPro" id="IPR052635">
    <property type="entry name" value="Sec_Metab_Biosynth_Reg"/>
</dbReference>
<proteinExistence type="predicted"/>
<evidence type="ECO:0000313" key="3">
    <source>
        <dbReference type="Proteomes" id="UP000622797"/>
    </source>
</evidence>
<keyword evidence="3" id="KW-1185">Reference proteome</keyword>
<reference evidence="2" key="1">
    <citation type="journal article" date="2020" name="BMC Genomics">
        <title>Correction to: Identification and distribution of gene clusters required for synthesis of sphingolipid metabolism inhibitors in diverse species of the filamentous fungus Fusarium.</title>
        <authorList>
            <person name="Kim H.S."/>
            <person name="Lohmar J.M."/>
            <person name="Busman M."/>
            <person name="Brown D.W."/>
            <person name="Naumann T.A."/>
            <person name="Divon H.H."/>
            <person name="Lysoe E."/>
            <person name="Uhlig S."/>
            <person name="Proctor R.H."/>
        </authorList>
    </citation>
    <scope>NUCLEOTIDE SEQUENCE</scope>
    <source>
        <strain evidence="2">NRRL 20472</strain>
    </source>
</reference>
<dbReference type="AlphaFoldDB" id="A0A8H4U3S3"/>
<evidence type="ECO:0000259" key="1">
    <source>
        <dbReference type="PROSITE" id="PS00036"/>
    </source>
</evidence>
<dbReference type="PROSITE" id="PS00036">
    <property type="entry name" value="BZIP_BASIC"/>
    <property type="match status" value="1"/>
</dbReference>
<evidence type="ECO:0000313" key="2">
    <source>
        <dbReference type="EMBL" id="KAF4969345.1"/>
    </source>
</evidence>
<sequence>MYSRTRANGASVLLVNPSEDWTNITDFTERRRMQNRIAQRNYRQKLKRRREKLERLAALQEDGDVDKLHHRNINLGKQTSPACQNQQSILPVLPRLQREFTYERPEWDNSYYSLSAPFNFDLTSFSTASAPCVPHSASRHHSVTPLKQDSAFQRFKSVSLPGLSTNLSLTESVAREGHQLNDSLVIHGTNNYSSSTSTACLKTDLYWARLFPLNQPKR</sequence>
<gene>
    <name evidence="2" type="ORF">FSARC_3420</name>
</gene>
<reference evidence="2" key="2">
    <citation type="submission" date="2020-05" db="EMBL/GenBank/DDBJ databases">
        <authorList>
            <person name="Kim H.-S."/>
            <person name="Proctor R.H."/>
            <person name="Brown D.W."/>
        </authorList>
    </citation>
    <scope>NUCLEOTIDE SEQUENCE</scope>
    <source>
        <strain evidence="2">NRRL 20472</strain>
    </source>
</reference>
<dbReference type="InterPro" id="IPR046347">
    <property type="entry name" value="bZIP_sf"/>
</dbReference>
<feature type="domain" description="BZIP" evidence="1">
    <location>
        <begin position="30"/>
        <end position="45"/>
    </location>
</feature>
<accession>A0A8H4U3S3</accession>
<comment type="caution">
    <text evidence="2">The sequence shown here is derived from an EMBL/GenBank/DDBJ whole genome shotgun (WGS) entry which is preliminary data.</text>
</comment>
<protein>
    <recommendedName>
        <fullName evidence="1">BZIP domain-containing protein</fullName>
    </recommendedName>
</protein>
<dbReference type="EMBL" id="JABEXW010000165">
    <property type="protein sequence ID" value="KAF4969345.1"/>
    <property type="molecule type" value="Genomic_DNA"/>
</dbReference>
<dbReference type="InterPro" id="IPR004827">
    <property type="entry name" value="bZIP"/>
</dbReference>
<dbReference type="PANTHER" id="PTHR39607">
    <property type="entry name" value="XANTHOCILLIN BIOSYNTHESIS CLUSTER TRANSCRIPTION FACTOR XANC-RELATED"/>
    <property type="match status" value="1"/>
</dbReference>
<dbReference type="Proteomes" id="UP000622797">
    <property type="component" value="Unassembled WGS sequence"/>
</dbReference>